<evidence type="ECO:0000313" key="3">
    <source>
        <dbReference type="Proteomes" id="UP000247409"/>
    </source>
</evidence>
<evidence type="ECO:0000259" key="1">
    <source>
        <dbReference type="Pfam" id="PF12842"/>
    </source>
</evidence>
<feature type="domain" description="CCR4-NOT transcription complex subunit 1" evidence="1">
    <location>
        <begin position="98"/>
        <end position="173"/>
    </location>
</feature>
<reference evidence="2 3" key="1">
    <citation type="journal article" date="2018" name="Mol. Biol. Evol.">
        <title>Analysis of the draft genome of the red seaweed Gracilariopsis chorda provides insights into genome size evolution in Rhodophyta.</title>
        <authorList>
            <person name="Lee J."/>
            <person name="Yang E.C."/>
            <person name="Graf L."/>
            <person name="Yang J.H."/>
            <person name="Qiu H."/>
            <person name="Zel Zion U."/>
            <person name="Chan C.X."/>
            <person name="Stephens T.G."/>
            <person name="Weber A.P.M."/>
            <person name="Boo G.H."/>
            <person name="Boo S.M."/>
            <person name="Kim K.M."/>
            <person name="Shin Y."/>
            <person name="Jung M."/>
            <person name="Lee S.J."/>
            <person name="Yim H.S."/>
            <person name="Lee J.H."/>
            <person name="Bhattacharya D."/>
            <person name="Yoon H.S."/>
        </authorList>
    </citation>
    <scope>NUCLEOTIDE SEQUENCE [LARGE SCALE GENOMIC DNA]</scope>
    <source>
        <strain evidence="2 3">SKKU-2015</strain>
        <tissue evidence="2">Whole body</tissue>
    </source>
</reference>
<dbReference type="GO" id="GO:0017148">
    <property type="term" value="P:negative regulation of translation"/>
    <property type="evidence" value="ECO:0007669"/>
    <property type="project" value="InterPro"/>
</dbReference>
<accession>A0A2V3IC29</accession>
<dbReference type="GO" id="GO:0060090">
    <property type="term" value="F:molecular adaptor activity"/>
    <property type="evidence" value="ECO:0007669"/>
    <property type="project" value="TreeGrafter"/>
</dbReference>
<dbReference type="Pfam" id="PF12842">
    <property type="entry name" value="DUF3819"/>
    <property type="match status" value="1"/>
</dbReference>
<dbReference type="PANTHER" id="PTHR13162:SF8">
    <property type="entry name" value="CCR4-NOT TRANSCRIPTION COMPLEX SUBUNIT 1"/>
    <property type="match status" value="1"/>
</dbReference>
<sequence length="205" mass="21953">MNHNLLSAKIGALAHESVGNISNTLQGASISSSMVGSSQGQRNPLHLQDTQSTMGIRMVPISSSYWTESSVGAPEMLVANFSQLVTVSASSGLLESSPNLKRLIPIAIGHAIREIIQPVVERSCAIAYLTTKELTSKDVANEHDLGKVRRAAMQMAQQLAGSLDLVTSKKTIKGIYGKPALYGFESQCRCRPEPDRTNSASDLQS</sequence>
<protein>
    <submittedName>
        <fullName evidence="2">General negative regulator of transcription subunit 1</fullName>
    </submittedName>
</protein>
<dbReference type="STRING" id="448386.A0A2V3IC29"/>
<proteinExistence type="predicted"/>
<dbReference type="EMBL" id="NBIV01000567">
    <property type="protein sequence ID" value="PXF39649.1"/>
    <property type="molecule type" value="Genomic_DNA"/>
</dbReference>
<organism evidence="2 3">
    <name type="scientific">Gracilariopsis chorda</name>
    <dbReference type="NCBI Taxonomy" id="448386"/>
    <lineage>
        <taxon>Eukaryota</taxon>
        <taxon>Rhodophyta</taxon>
        <taxon>Florideophyceae</taxon>
        <taxon>Rhodymeniophycidae</taxon>
        <taxon>Gracilariales</taxon>
        <taxon>Gracilariaceae</taxon>
        <taxon>Gracilariopsis</taxon>
    </lineage>
</organism>
<dbReference type="PANTHER" id="PTHR13162">
    <property type="entry name" value="CCR4-NOT TRANSCRIPTION COMPLEX"/>
    <property type="match status" value="1"/>
</dbReference>
<dbReference type="OrthoDB" id="1933107at2759"/>
<keyword evidence="3" id="KW-1185">Reference proteome</keyword>
<dbReference type="GO" id="GO:0030015">
    <property type="term" value="C:CCR4-NOT core complex"/>
    <property type="evidence" value="ECO:0007669"/>
    <property type="project" value="InterPro"/>
</dbReference>
<evidence type="ECO:0000313" key="2">
    <source>
        <dbReference type="EMBL" id="PXF39649.1"/>
    </source>
</evidence>
<gene>
    <name evidence="2" type="ORF">BWQ96_10654</name>
</gene>
<name>A0A2V3IC29_9FLOR</name>
<dbReference type="InterPro" id="IPR024557">
    <property type="entry name" value="CNOT1_dom_4"/>
</dbReference>
<comment type="caution">
    <text evidence="2">The sequence shown here is derived from an EMBL/GenBank/DDBJ whole genome shotgun (WGS) entry which is preliminary data.</text>
</comment>
<dbReference type="InterPro" id="IPR040398">
    <property type="entry name" value="Not1"/>
</dbReference>
<dbReference type="GO" id="GO:0000288">
    <property type="term" value="P:nuclear-transcribed mRNA catabolic process, deadenylation-dependent decay"/>
    <property type="evidence" value="ECO:0007669"/>
    <property type="project" value="TreeGrafter"/>
</dbReference>
<dbReference type="AlphaFoldDB" id="A0A2V3IC29"/>
<dbReference type="GO" id="GO:0000932">
    <property type="term" value="C:P-body"/>
    <property type="evidence" value="ECO:0007669"/>
    <property type="project" value="TreeGrafter"/>
</dbReference>
<dbReference type="Proteomes" id="UP000247409">
    <property type="component" value="Unassembled WGS sequence"/>
</dbReference>